<proteinExistence type="predicted"/>
<organism evidence="2 3">
    <name type="scientific">Bradyrhizobium lablabi</name>
    <dbReference type="NCBI Taxonomy" id="722472"/>
    <lineage>
        <taxon>Bacteria</taxon>
        <taxon>Pseudomonadati</taxon>
        <taxon>Pseudomonadota</taxon>
        <taxon>Alphaproteobacteria</taxon>
        <taxon>Hyphomicrobiales</taxon>
        <taxon>Nitrobacteraceae</taxon>
        <taxon>Bradyrhizobium</taxon>
    </lineage>
</organism>
<dbReference type="Proteomes" id="UP000189935">
    <property type="component" value="Chromosome I"/>
</dbReference>
<accession>A0A1M6WQE1</accession>
<dbReference type="EMBL" id="LT670844">
    <property type="protein sequence ID" value="SHK95799.1"/>
    <property type="molecule type" value="Genomic_DNA"/>
</dbReference>
<protein>
    <submittedName>
        <fullName evidence="2">Uncharacterized protein</fullName>
    </submittedName>
</protein>
<evidence type="ECO:0000313" key="2">
    <source>
        <dbReference type="EMBL" id="SHK95799.1"/>
    </source>
</evidence>
<dbReference type="AlphaFoldDB" id="A0A1M6WQE1"/>
<sequence length="202" mass="22551">MPPPHLLTVRKFTKNYQTRIVMPNLQLGRIEVGGRTSNTGHLRYEGSSGSVRPSSRPPDSTIHDRTVGSLGSSDRSEPRVAGKLAGNTAKTRSTCRSPANAARVEKAKLLKTRDKFTKFICGKRLFEMVEARKPRCRVLELHARQFQRSHSPLEYDAETSSTIDKLLSAVLPLAGLMNGPSPLHIQTTRCHTRVAWGNRCWH</sequence>
<evidence type="ECO:0000256" key="1">
    <source>
        <dbReference type="SAM" id="MobiDB-lite"/>
    </source>
</evidence>
<reference evidence="2 3" key="1">
    <citation type="submission" date="2016-11" db="EMBL/GenBank/DDBJ databases">
        <authorList>
            <person name="Jaros S."/>
            <person name="Januszkiewicz K."/>
            <person name="Wedrychowicz H."/>
        </authorList>
    </citation>
    <scope>NUCLEOTIDE SEQUENCE [LARGE SCALE GENOMIC DNA]</scope>
    <source>
        <strain evidence="2 3">GAS499</strain>
    </source>
</reference>
<evidence type="ECO:0000313" key="3">
    <source>
        <dbReference type="Proteomes" id="UP000189935"/>
    </source>
</evidence>
<gene>
    <name evidence="2" type="ORF">SAMN05444159_4630</name>
</gene>
<feature type="compositionally biased region" description="Low complexity" evidence="1">
    <location>
        <begin position="46"/>
        <end position="60"/>
    </location>
</feature>
<feature type="region of interest" description="Disordered" evidence="1">
    <location>
        <begin position="35"/>
        <end position="91"/>
    </location>
</feature>
<name>A0A1M6WQE1_9BRAD</name>